<evidence type="ECO:0000313" key="2">
    <source>
        <dbReference type="Proteomes" id="UP001341840"/>
    </source>
</evidence>
<protein>
    <submittedName>
        <fullName evidence="1">Uncharacterized protein</fullName>
    </submittedName>
</protein>
<proteinExistence type="predicted"/>
<name>A0ABU6SVQ2_9FABA</name>
<keyword evidence="2" id="KW-1185">Reference proteome</keyword>
<sequence>MKELRAFQRDQARFAARSTSSSPFLLFFALDKRASSVQRIQLETGIGHRLGKSKGCVDGGVDSLEDLDASPSRESFEFSVQSRCSIAINFISIRNPQVNYYIA</sequence>
<comment type="caution">
    <text evidence="1">The sequence shown here is derived from an EMBL/GenBank/DDBJ whole genome shotgun (WGS) entry which is preliminary data.</text>
</comment>
<evidence type="ECO:0000313" key="1">
    <source>
        <dbReference type="EMBL" id="MED6140365.1"/>
    </source>
</evidence>
<organism evidence="1 2">
    <name type="scientific">Stylosanthes scabra</name>
    <dbReference type="NCBI Taxonomy" id="79078"/>
    <lineage>
        <taxon>Eukaryota</taxon>
        <taxon>Viridiplantae</taxon>
        <taxon>Streptophyta</taxon>
        <taxon>Embryophyta</taxon>
        <taxon>Tracheophyta</taxon>
        <taxon>Spermatophyta</taxon>
        <taxon>Magnoliopsida</taxon>
        <taxon>eudicotyledons</taxon>
        <taxon>Gunneridae</taxon>
        <taxon>Pentapetalae</taxon>
        <taxon>rosids</taxon>
        <taxon>fabids</taxon>
        <taxon>Fabales</taxon>
        <taxon>Fabaceae</taxon>
        <taxon>Papilionoideae</taxon>
        <taxon>50 kb inversion clade</taxon>
        <taxon>dalbergioids sensu lato</taxon>
        <taxon>Dalbergieae</taxon>
        <taxon>Pterocarpus clade</taxon>
        <taxon>Stylosanthes</taxon>
    </lineage>
</organism>
<accession>A0ABU6SVQ2</accession>
<dbReference type="Proteomes" id="UP001341840">
    <property type="component" value="Unassembled WGS sequence"/>
</dbReference>
<dbReference type="EMBL" id="JASCZI010062322">
    <property type="protein sequence ID" value="MED6140365.1"/>
    <property type="molecule type" value="Genomic_DNA"/>
</dbReference>
<gene>
    <name evidence="1" type="ORF">PIB30_092451</name>
</gene>
<reference evidence="1 2" key="1">
    <citation type="journal article" date="2023" name="Plants (Basel)">
        <title>Bridging the Gap: Combining Genomics and Transcriptomics Approaches to Understand Stylosanthes scabra, an Orphan Legume from the Brazilian Caatinga.</title>
        <authorList>
            <person name="Ferreira-Neto J.R.C."/>
            <person name="da Silva M.D."/>
            <person name="Binneck E."/>
            <person name="de Melo N.F."/>
            <person name="da Silva R.H."/>
            <person name="de Melo A.L.T.M."/>
            <person name="Pandolfi V."/>
            <person name="Bustamante F.O."/>
            <person name="Brasileiro-Vidal A.C."/>
            <person name="Benko-Iseppon A.M."/>
        </authorList>
    </citation>
    <scope>NUCLEOTIDE SEQUENCE [LARGE SCALE GENOMIC DNA]</scope>
    <source>
        <tissue evidence="1">Leaves</tissue>
    </source>
</reference>